<organism evidence="1 2">
    <name type="scientific">Splendidivirga corallicola</name>
    <dbReference type="NCBI Taxonomy" id="3051826"/>
    <lineage>
        <taxon>Bacteria</taxon>
        <taxon>Pseudomonadati</taxon>
        <taxon>Bacteroidota</taxon>
        <taxon>Cytophagia</taxon>
        <taxon>Cytophagales</taxon>
        <taxon>Splendidivirgaceae</taxon>
        <taxon>Splendidivirga</taxon>
    </lineage>
</organism>
<comment type="caution">
    <text evidence="1">The sequence shown here is derived from an EMBL/GenBank/DDBJ whole genome shotgun (WGS) entry which is preliminary data.</text>
</comment>
<dbReference type="GO" id="GO:0008168">
    <property type="term" value="F:methyltransferase activity"/>
    <property type="evidence" value="ECO:0007669"/>
    <property type="project" value="UniProtKB-KW"/>
</dbReference>
<dbReference type="InterPro" id="IPR029063">
    <property type="entry name" value="SAM-dependent_MTases_sf"/>
</dbReference>
<keyword evidence="2" id="KW-1185">Reference proteome</keyword>
<sequence length="233" mass="26865">MKKPGITTPYGQALYDYFLNNPLHTLYLNNNYGPKEEMPIEVFFRDEEDFPELESYAMEICYGSVLDIGAGVGSHALFLQERNMDVTALEIDPASTEIMRARGVRQVVEKDIFKFEEKTFDTLLMMMNGLGLVGSVRGLAIFLNWVKKLIKPGGQLLFDSSDVAYVFEDVPFPEDRYYGELKFQYEYNGKQGNWFPWLYIDQKLMLDVAKKSGWTGQVIYEDEFGQYLAKLVL</sequence>
<dbReference type="GO" id="GO:0032259">
    <property type="term" value="P:methylation"/>
    <property type="evidence" value="ECO:0007669"/>
    <property type="project" value="UniProtKB-KW"/>
</dbReference>
<dbReference type="EMBL" id="JAUJEA010000002">
    <property type="protein sequence ID" value="MDN5200935.1"/>
    <property type="molecule type" value="Genomic_DNA"/>
</dbReference>
<evidence type="ECO:0000313" key="2">
    <source>
        <dbReference type="Proteomes" id="UP001172082"/>
    </source>
</evidence>
<keyword evidence="1" id="KW-0808">Transferase</keyword>
<dbReference type="EC" id="2.1.-.-" evidence="1"/>
<reference evidence="1" key="1">
    <citation type="submission" date="2023-06" db="EMBL/GenBank/DDBJ databases">
        <title>Genomic of Parafulvivirga corallium.</title>
        <authorList>
            <person name="Wang G."/>
        </authorList>
    </citation>
    <scope>NUCLEOTIDE SEQUENCE</scope>
    <source>
        <strain evidence="1">BMA10</strain>
    </source>
</reference>
<dbReference type="Proteomes" id="UP001172082">
    <property type="component" value="Unassembled WGS sequence"/>
</dbReference>
<keyword evidence="1" id="KW-0489">Methyltransferase</keyword>
<evidence type="ECO:0000313" key="1">
    <source>
        <dbReference type="EMBL" id="MDN5200935.1"/>
    </source>
</evidence>
<dbReference type="RefSeq" id="WP_346750965.1">
    <property type="nucleotide sequence ID" value="NZ_JAUJEA010000002.1"/>
</dbReference>
<gene>
    <name evidence="1" type="ORF">QQ008_06170</name>
</gene>
<accession>A0ABT8KJQ4</accession>
<dbReference type="Gene3D" id="3.40.50.150">
    <property type="entry name" value="Vaccinia Virus protein VP39"/>
    <property type="match status" value="1"/>
</dbReference>
<proteinExistence type="predicted"/>
<dbReference type="Pfam" id="PF13489">
    <property type="entry name" value="Methyltransf_23"/>
    <property type="match status" value="1"/>
</dbReference>
<dbReference type="SUPFAM" id="SSF53335">
    <property type="entry name" value="S-adenosyl-L-methionine-dependent methyltransferases"/>
    <property type="match status" value="1"/>
</dbReference>
<name>A0ABT8KJQ4_9BACT</name>
<dbReference type="CDD" id="cd02440">
    <property type="entry name" value="AdoMet_MTases"/>
    <property type="match status" value="1"/>
</dbReference>
<protein>
    <submittedName>
        <fullName evidence="1">Class I SAM-dependent methyltransferase</fullName>
        <ecNumber evidence="1">2.1.-.-</ecNumber>
    </submittedName>
</protein>